<evidence type="ECO:0000256" key="1">
    <source>
        <dbReference type="SAM" id="MobiDB-lite"/>
    </source>
</evidence>
<feature type="region of interest" description="Disordered" evidence="1">
    <location>
        <begin position="82"/>
        <end position="132"/>
    </location>
</feature>
<protein>
    <submittedName>
        <fullName evidence="2">Uncharacterized protein</fullName>
    </submittedName>
</protein>
<name>A0ABM7JTM3_MYCNT</name>
<reference evidence="2 3" key="1">
    <citation type="journal article" date="2019" name="Emerg. Microbes Infect.">
        <title>Comprehensive subspecies identification of 175 nontuberculous mycobacteria species based on 7547 genomic profiles.</title>
        <authorList>
            <person name="Matsumoto Y."/>
            <person name="Kinjo T."/>
            <person name="Motooka D."/>
            <person name="Nabeya D."/>
            <person name="Jung N."/>
            <person name="Uechi K."/>
            <person name="Horii T."/>
            <person name="Iida T."/>
            <person name="Fujita J."/>
            <person name="Nakamura S."/>
        </authorList>
    </citation>
    <scope>NUCLEOTIDE SEQUENCE [LARGE SCALE GENOMIC DNA]</scope>
    <source>
        <strain evidence="2 3">JCM 18113</strain>
    </source>
</reference>
<gene>
    <name evidence="2" type="ORF">MMAN_30610</name>
</gene>
<accession>A0ABM7JTM3</accession>
<feature type="compositionally biased region" description="Basic and acidic residues" evidence="1">
    <location>
        <begin position="113"/>
        <end position="124"/>
    </location>
</feature>
<sequence length="132" mass="14688">MLLSAWEGLQLSCPPYLMGVALQLLSPSASPEKVWLYAAELDEHSLAAAHSDFYAVAVRQHAQSARSLVSWNPEYHQFRIHSTGDRARTNHAGDAGNTLLCNERRRPSGQRQNRAEAKPNDAKNTDVLPNIR</sequence>
<evidence type="ECO:0000313" key="2">
    <source>
        <dbReference type="EMBL" id="BBY38927.1"/>
    </source>
</evidence>
<dbReference type="Proteomes" id="UP000465812">
    <property type="component" value="Chromosome"/>
</dbReference>
<organism evidence="2 3">
    <name type="scientific">Mycobacterium mantenii</name>
    <dbReference type="NCBI Taxonomy" id="560555"/>
    <lineage>
        <taxon>Bacteria</taxon>
        <taxon>Bacillati</taxon>
        <taxon>Actinomycetota</taxon>
        <taxon>Actinomycetes</taxon>
        <taxon>Mycobacteriales</taxon>
        <taxon>Mycobacteriaceae</taxon>
        <taxon>Mycobacterium</taxon>
        <taxon>Mycobacterium avium complex (MAC)</taxon>
    </lineage>
</organism>
<evidence type="ECO:0000313" key="3">
    <source>
        <dbReference type="Proteomes" id="UP000465812"/>
    </source>
</evidence>
<proteinExistence type="predicted"/>
<keyword evidence="3" id="KW-1185">Reference proteome</keyword>
<dbReference type="EMBL" id="AP022590">
    <property type="protein sequence ID" value="BBY38927.1"/>
    <property type="molecule type" value="Genomic_DNA"/>
</dbReference>